<organism evidence="2 3">
    <name type="scientific">Aspergillus piperis CBS 112811</name>
    <dbReference type="NCBI Taxonomy" id="1448313"/>
    <lineage>
        <taxon>Eukaryota</taxon>
        <taxon>Fungi</taxon>
        <taxon>Dikarya</taxon>
        <taxon>Ascomycota</taxon>
        <taxon>Pezizomycotina</taxon>
        <taxon>Eurotiomycetes</taxon>
        <taxon>Eurotiomycetidae</taxon>
        <taxon>Eurotiales</taxon>
        <taxon>Aspergillaceae</taxon>
        <taxon>Aspergillus</taxon>
        <taxon>Aspergillus subgen. Circumdati</taxon>
    </lineage>
</organism>
<dbReference type="Proteomes" id="UP000249526">
    <property type="component" value="Unassembled WGS sequence"/>
</dbReference>
<gene>
    <name evidence="2" type="ORF">BO85DRAFT_131717</name>
</gene>
<feature type="transmembrane region" description="Helical" evidence="1">
    <location>
        <begin position="52"/>
        <end position="70"/>
    </location>
</feature>
<keyword evidence="1" id="KW-1133">Transmembrane helix</keyword>
<dbReference type="EMBL" id="KZ825055">
    <property type="protein sequence ID" value="RAH62325.1"/>
    <property type="molecule type" value="Genomic_DNA"/>
</dbReference>
<proteinExistence type="predicted"/>
<accession>A0A8G1RD97</accession>
<evidence type="ECO:0000313" key="3">
    <source>
        <dbReference type="Proteomes" id="UP000249526"/>
    </source>
</evidence>
<evidence type="ECO:0000256" key="1">
    <source>
        <dbReference type="SAM" id="Phobius"/>
    </source>
</evidence>
<name>A0A8G1RD97_9EURO</name>
<keyword evidence="1" id="KW-0472">Membrane</keyword>
<keyword evidence="1" id="KW-0812">Transmembrane</keyword>
<dbReference type="AlphaFoldDB" id="A0A8G1RD97"/>
<evidence type="ECO:0000313" key="2">
    <source>
        <dbReference type="EMBL" id="RAH62325.1"/>
    </source>
</evidence>
<protein>
    <submittedName>
        <fullName evidence="2">Uncharacterized protein</fullName>
    </submittedName>
</protein>
<keyword evidence="3" id="KW-1185">Reference proteome</keyword>
<reference evidence="2 3" key="1">
    <citation type="submission" date="2018-02" db="EMBL/GenBank/DDBJ databases">
        <title>The genomes of Aspergillus section Nigri reveals drivers in fungal speciation.</title>
        <authorList>
            <consortium name="DOE Joint Genome Institute"/>
            <person name="Vesth T.C."/>
            <person name="Nybo J."/>
            <person name="Theobald S."/>
            <person name="Brandl J."/>
            <person name="Frisvad J.C."/>
            <person name="Nielsen K.F."/>
            <person name="Lyhne E.K."/>
            <person name="Kogle M.E."/>
            <person name="Kuo A."/>
            <person name="Riley R."/>
            <person name="Clum A."/>
            <person name="Nolan M."/>
            <person name="Lipzen A."/>
            <person name="Salamov A."/>
            <person name="Henrissat B."/>
            <person name="Wiebenga A."/>
            <person name="De vries R.P."/>
            <person name="Grigoriev I.V."/>
            <person name="Mortensen U.H."/>
            <person name="Andersen M.R."/>
            <person name="Baker S.E."/>
        </authorList>
    </citation>
    <scope>NUCLEOTIDE SEQUENCE [LARGE SCALE GENOMIC DNA]</scope>
    <source>
        <strain evidence="2 3">CBS 112811</strain>
    </source>
</reference>
<dbReference type="GeneID" id="37157394"/>
<sequence length="72" mass="7514">MVPPSDTASQPRDPEYILCSIWHSDTAAQGRSRPSATGGGCLLDPIVLSESAIATILLLLACVIISSCLSSR</sequence>
<dbReference type="RefSeq" id="XP_025520247.1">
    <property type="nucleotide sequence ID" value="XM_025653992.1"/>
</dbReference>